<evidence type="ECO:0000256" key="11">
    <source>
        <dbReference type="ARBA" id="ARBA00023033"/>
    </source>
</evidence>
<keyword evidence="10" id="KW-0411">Iron-sulfur</keyword>
<name>A0ABT4N755_GORRU</name>
<keyword evidence="9" id="KW-0408">Iron</keyword>
<dbReference type="InterPro" id="IPR012675">
    <property type="entry name" value="Beta-grasp_dom_sf"/>
</dbReference>
<feature type="domain" description="2Fe-2S ferredoxin-type" evidence="12">
    <location>
        <begin position="644"/>
        <end position="729"/>
    </location>
</feature>
<evidence type="ECO:0000256" key="3">
    <source>
        <dbReference type="ARBA" id="ARBA00022617"/>
    </source>
</evidence>
<evidence type="ECO:0000259" key="13">
    <source>
        <dbReference type="PROSITE" id="PS51384"/>
    </source>
</evidence>
<dbReference type="RefSeq" id="WP_301574453.1">
    <property type="nucleotide sequence ID" value="NZ_JAPWIE010000012.1"/>
</dbReference>
<keyword evidence="6" id="KW-0001">2Fe-2S</keyword>
<organism evidence="14 15">
    <name type="scientific">Gordonia rubripertincta</name>
    <name type="common">Rhodococcus corallinus</name>
    <dbReference type="NCBI Taxonomy" id="36822"/>
    <lineage>
        <taxon>Bacteria</taxon>
        <taxon>Bacillati</taxon>
        <taxon>Actinomycetota</taxon>
        <taxon>Actinomycetes</taxon>
        <taxon>Mycobacteriales</taxon>
        <taxon>Gordoniaceae</taxon>
        <taxon>Gordonia</taxon>
    </lineage>
</organism>
<dbReference type="PROSITE" id="PS51384">
    <property type="entry name" value="FAD_FR"/>
    <property type="match status" value="1"/>
</dbReference>
<evidence type="ECO:0000313" key="15">
    <source>
        <dbReference type="Proteomes" id="UP001067235"/>
    </source>
</evidence>
<dbReference type="SUPFAM" id="SSF54292">
    <property type="entry name" value="2Fe-2S ferredoxin-like"/>
    <property type="match status" value="1"/>
</dbReference>
<dbReference type="Pfam" id="PF00111">
    <property type="entry name" value="Fer2"/>
    <property type="match status" value="1"/>
</dbReference>
<evidence type="ECO:0000256" key="6">
    <source>
        <dbReference type="ARBA" id="ARBA00022714"/>
    </source>
</evidence>
<dbReference type="InterPro" id="IPR036396">
    <property type="entry name" value="Cyt_P450_sf"/>
</dbReference>
<dbReference type="SUPFAM" id="SSF48264">
    <property type="entry name" value="Cytochrome P450"/>
    <property type="match status" value="1"/>
</dbReference>
<dbReference type="Proteomes" id="UP001067235">
    <property type="component" value="Unassembled WGS sequence"/>
</dbReference>
<dbReference type="InterPro" id="IPR001041">
    <property type="entry name" value="2Fe-2S_ferredoxin-type"/>
</dbReference>
<keyword evidence="11" id="KW-0503">Monooxygenase</keyword>
<keyword evidence="3" id="KW-0349">Heme</keyword>
<protein>
    <submittedName>
        <fullName evidence="14">Cytochrome P450</fullName>
    </submittedName>
</protein>
<sequence>MTTSPSPYFDHHSPQCNADPVAYYAQHRSACPVAWTDAHEGYWYTTRWDDVVRVARDDAAFSSERQRPDDGVSFVIPRGGGLPQYPIELDPPASVAYRELINPFLTAAAVEKLRPMIAELTSEIIDEFIESGSCDLVAELTNPLPTAVTLRWLGFPDEDGPLLAGPVHDIFAAPVGSERAQRGIDGLGYLEQRVRQLLVDRRLQPRDDVLTELVNARHPSGREFTDDELVSVTYLLVAGGVDTTTSLTGSVLVWLAKNPAQRQRLIDEPDLLPGATEEFLRVFAPSQSMARTATTDTEVGGCPVAGGQRVLIPWVAANHDPEVFDDPETVDLDRDARRHLSFGIGSHRCAGAHLARAMFTEMITAVLTRLPAYEVLESGLVPYPTLGNQAGWDSVPAVFTPGPRAAHTRGPAVPQTTLRLKVGATRTVADRILEITLHSEDGTPLPRWEPGAHLPVTLPSGLVRQYSLCGNTSSPDTYRIAVLLEPAGRGGSAEMHAMADSGVTLNAASPRNHFALQDADDYTFVAGGIGVTPILPMVTETLRRGARVRMLYLTRAPGREAYLDELTGLLGDRLTLVHTATGGRPDLAELVGSLPSGGLLYCCGPGGLIDDLSAAADAAGLTPRVHTERFAASGRGAEPDDTSFTVRLARTGVDIDVAPGQTLLDAISEVVPGVPSDCSEGYCGACETRVIAGEPIHRDTVLTRDERAANTAMMVCVGRAASTGLVLDL</sequence>
<keyword evidence="7" id="KW-0479">Metal-binding</keyword>
<dbReference type="Pfam" id="PF22290">
    <property type="entry name" value="DmmA-like_N"/>
    <property type="match status" value="1"/>
</dbReference>
<comment type="cofactor">
    <cofactor evidence="1">
        <name>FMN</name>
        <dbReference type="ChEBI" id="CHEBI:58210"/>
    </cofactor>
</comment>
<evidence type="ECO:0000256" key="10">
    <source>
        <dbReference type="ARBA" id="ARBA00023014"/>
    </source>
</evidence>
<evidence type="ECO:0000256" key="2">
    <source>
        <dbReference type="ARBA" id="ARBA00010617"/>
    </source>
</evidence>
<dbReference type="PROSITE" id="PS00197">
    <property type="entry name" value="2FE2S_FER_1"/>
    <property type="match status" value="1"/>
</dbReference>
<dbReference type="Pfam" id="PF00067">
    <property type="entry name" value="p450"/>
    <property type="match status" value="1"/>
</dbReference>
<dbReference type="InterPro" id="IPR017972">
    <property type="entry name" value="Cyt_P450_CS"/>
</dbReference>
<keyword evidence="15" id="KW-1185">Reference proteome</keyword>
<evidence type="ECO:0000259" key="12">
    <source>
        <dbReference type="PROSITE" id="PS51085"/>
    </source>
</evidence>
<evidence type="ECO:0000256" key="8">
    <source>
        <dbReference type="ARBA" id="ARBA00023002"/>
    </source>
</evidence>
<evidence type="ECO:0000256" key="4">
    <source>
        <dbReference type="ARBA" id="ARBA00022630"/>
    </source>
</evidence>
<dbReference type="InterPro" id="IPR017938">
    <property type="entry name" value="Riboflavin_synthase-like_b-brl"/>
</dbReference>
<dbReference type="InterPro" id="IPR001128">
    <property type="entry name" value="Cyt_P450"/>
</dbReference>
<evidence type="ECO:0000256" key="1">
    <source>
        <dbReference type="ARBA" id="ARBA00001917"/>
    </source>
</evidence>
<keyword evidence="8" id="KW-0560">Oxidoreductase</keyword>
<evidence type="ECO:0000313" key="14">
    <source>
        <dbReference type="EMBL" id="MCZ4553747.1"/>
    </source>
</evidence>
<dbReference type="Gene3D" id="3.10.20.30">
    <property type="match status" value="1"/>
</dbReference>
<comment type="caution">
    <text evidence="14">The sequence shown here is derived from an EMBL/GenBank/DDBJ whole genome shotgun (WGS) entry which is preliminary data.</text>
</comment>
<dbReference type="PANTHER" id="PTHR46696:SF6">
    <property type="entry name" value="P450, PUTATIVE (EUROFUNG)-RELATED"/>
    <property type="match status" value="1"/>
</dbReference>
<comment type="similarity">
    <text evidence="2">Belongs to the cytochrome P450 family.</text>
</comment>
<dbReference type="InterPro" id="IPR036010">
    <property type="entry name" value="2Fe-2S_ferredoxin-like_sf"/>
</dbReference>
<dbReference type="InterPro" id="IPR002397">
    <property type="entry name" value="Cyt_P450_B"/>
</dbReference>
<evidence type="ECO:0000256" key="9">
    <source>
        <dbReference type="ARBA" id="ARBA00023004"/>
    </source>
</evidence>
<dbReference type="SUPFAM" id="SSF63380">
    <property type="entry name" value="Riboflavin synthase domain-like"/>
    <property type="match status" value="1"/>
</dbReference>
<dbReference type="PROSITE" id="PS00086">
    <property type="entry name" value="CYTOCHROME_P450"/>
    <property type="match status" value="1"/>
</dbReference>
<proteinExistence type="inferred from homology"/>
<dbReference type="InterPro" id="IPR017927">
    <property type="entry name" value="FAD-bd_FR_type"/>
</dbReference>
<evidence type="ECO:0000256" key="7">
    <source>
        <dbReference type="ARBA" id="ARBA00022723"/>
    </source>
</evidence>
<dbReference type="InterPro" id="IPR006058">
    <property type="entry name" value="2Fe2S_fd_BS"/>
</dbReference>
<dbReference type="PANTHER" id="PTHR46696">
    <property type="entry name" value="P450, PUTATIVE (EUROFUNG)-RELATED"/>
    <property type="match status" value="1"/>
</dbReference>
<dbReference type="Gene3D" id="1.10.630.10">
    <property type="entry name" value="Cytochrome P450"/>
    <property type="match status" value="1"/>
</dbReference>
<dbReference type="EMBL" id="JAPWIE010000012">
    <property type="protein sequence ID" value="MCZ4553747.1"/>
    <property type="molecule type" value="Genomic_DNA"/>
</dbReference>
<reference evidence="14" key="1">
    <citation type="submission" date="2022-12" db="EMBL/GenBank/DDBJ databases">
        <authorList>
            <person name="Krivoruchko A.V."/>
            <person name="Elkin A."/>
        </authorList>
    </citation>
    <scope>NUCLEOTIDE SEQUENCE</scope>
    <source>
        <strain evidence="14">IEGM 1388</strain>
    </source>
</reference>
<dbReference type="CDD" id="cd00207">
    <property type="entry name" value="fer2"/>
    <property type="match status" value="1"/>
</dbReference>
<dbReference type="Gene3D" id="2.40.30.10">
    <property type="entry name" value="Translation factors"/>
    <property type="match status" value="1"/>
</dbReference>
<keyword evidence="5" id="KW-0288">FMN</keyword>
<dbReference type="CDD" id="cd06185">
    <property type="entry name" value="PDR_like"/>
    <property type="match status" value="1"/>
</dbReference>
<dbReference type="InterPro" id="IPR054582">
    <property type="entry name" value="DmmA-like_N"/>
</dbReference>
<gene>
    <name evidence="14" type="ORF">O4213_27415</name>
</gene>
<dbReference type="PROSITE" id="PS51085">
    <property type="entry name" value="2FE2S_FER_2"/>
    <property type="match status" value="1"/>
</dbReference>
<dbReference type="Gene3D" id="3.40.50.80">
    <property type="entry name" value="Nucleotide-binding domain of ferredoxin-NADP reductase (FNR) module"/>
    <property type="match status" value="1"/>
</dbReference>
<dbReference type="InterPro" id="IPR039261">
    <property type="entry name" value="FNR_nucleotide-bd"/>
</dbReference>
<keyword evidence="4" id="KW-0285">Flavoprotein</keyword>
<dbReference type="PRINTS" id="PR00359">
    <property type="entry name" value="BP450"/>
</dbReference>
<dbReference type="SUPFAM" id="SSF52343">
    <property type="entry name" value="Ferredoxin reductase-like, C-terminal NADP-linked domain"/>
    <property type="match status" value="1"/>
</dbReference>
<accession>A0ABT4N755</accession>
<feature type="domain" description="FAD-binding FR-type" evidence="13">
    <location>
        <begin position="415"/>
        <end position="517"/>
    </location>
</feature>
<evidence type="ECO:0000256" key="5">
    <source>
        <dbReference type="ARBA" id="ARBA00022643"/>
    </source>
</evidence>